<accession>A0A0B2VCR2</accession>
<proteinExistence type="predicted"/>
<dbReference type="EMBL" id="JPKZ01001927">
    <property type="protein sequence ID" value="KHN79313.1"/>
    <property type="molecule type" value="Genomic_DNA"/>
</dbReference>
<evidence type="ECO:0000313" key="3">
    <source>
        <dbReference type="Proteomes" id="UP000031036"/>
    </source>
</evidence>
<feature type="signal peptide" evidence="1">
    <location>
        <begin position="1"/>
        <end position="20"/>
    </location>
</feature>
<dbReference type="Proteomes" id="UP000031036">
    <property type="component" value="Unassembled WGS sequence"/>
</dbReference>
<protein>
    <submittedName>
        <fullName evidence="2">Uncharacterized protein</fullName>
    </submittedName>
</protein>
<feature type="chain" id="PRO_5005423090" evidence="1">
    <location>
        <begin position="21"/>
        <end position="220"/>
    </location>
</feature>
<sequence>MTRTALFVAFLLYGFAVVAPHSLKECSGNCSFVVTTAEKDLRDLLRRVDDDFVQNQRSNENGVGGVVAILTLTNEAVAKAVQKRSKRNAGSAVVKQSKVERVSVAAMYKIRAMVKKNCTIEPNVSRHYFHAIKNDRGAILYSFIPMPREEYERQGYERTQKSTYYMRRNMCSALCTGTHVVSVRHHSEIEPLRQIFNAYNIQVPPVDPKLRQFNVGFWFQ</sequence>
<name>A0A0B2VCR2_TOXCA</name>
<dbReference type="AlphaFoldDB" id="A0A0B2VCR2"/>
<keyword evidence="3" id="KW-1185">Reference proteome</keyword>
<keyword evidence="1" id="KW-0732">Signal</keyword>
<organism evidence="2 3">
    <name type="scientific">Toxocara canis</name>
    <name type="common">Canine roundworm</name>
    <dbReference type="NCBI Taxonomy" id="6265"/>
    <lineage>
        <taxon>Eukaryota</taxon>
        <taxon>Metazoa</taxon>
        <taxon>Ecdysozoa</taxon>
        <taxon>Nematoda</taxon>
        <taxon>Chromadorea</taxon>
        <taxon>Rhabditida</taxon>
        <taxon>Spirurina</taxon>
        <taxon>Ascaridomorpha</taxon>
        <taxon>Ascaridoidea</taxon>
        <taxon>Toxocaridae</taxon>
        <taxon>Toxocara</taxon>
    </lineage>
</organism>
<gene>
    <name evidence="2" type="ORF">Tcan_01022</name>
</gene>
<comment type="caution">
    <text evidence="2">The sequence shown here is derived from an EMBL/GenBank/DDBJ whole genome shotgun (WGS) entry which is preliminary data.</text>
</comment>
<reference evidence="2 3" key="1">
    <citation type="submission" date="2014-11" db="EMBL/GenBank/DDBJ databases">
        <title>Genetic blueprint of the zoonotic pathogen Toxocara canis.</title>
        <authorList>
            <person name="Zhu X.-Q."/>
            <person name="Korhonen P.K."/>
            <person name="Cai H."/>
            <person name="Young N.D."/>
            <person name="Nejsum P."/>
            <person name="von Samson-Himmelstjerna G."/>
            <person name="Boag P.R."/>
            <person name="Tan P."/>
            <person name="Li Q."/>
            <person name="Min J."/>
            <person name="Yang Y."/>
            <person name="Wang X."/>
            <person name="Fang X."/>
            <person name="Hall R.S."/>
            <person name="Hofmann A."/>
            <person name="Sternberg P.W."/>
            <person name="Jex A.R."/>
            <person name="Gasser R.B."/>
        </authorList>
    </citation>
    <scope>NUCLEOTIDE SEQUENCE [LARGE SCALE GENOMIC DNA]</scope>
    <source>
        <strain evidence="2">PN_DK_2014</strain>
    </source>
</reference>
<evidence type="ECO:0000313" key="2">
    <source>
        <dbReference type="EMBL" id="KHN79313.1"/>
    </source>
</evidence>
<feature type="non-terminal residue" evidence="2">
    <location>
        <position position="220"/>
    </location>
</feature>
<evidence type="ECO:0000256" key="1">
    <source>
        <dbReference type="SAM" id="SignalP"/>
    </source>
</evidence>